<dbReference type="Proteomes" id="UP000215914">
    <property type="component" value="Chromosome 17"/>
</dbReference>
<gene>
    <name evidence="1" type="ORF">HannXRQ_Chr17g0561361</name>
</gene>
<accession>A0A251RSF3</accession>
<name>A0A251RSF3_HELAN</name>
<sequence length="56" mass="6502">MEAEQRRKTSGVCWWVSGVSSYLTENRMSGMFTKSHWQKEKLPLKTAMCVPKPIKI</sequence>
<evidence type="ECO:0000313" key="1">
    <source>
        <dbReference type="EMBL" id="OTF87398.1"/>
    </source>
</evidence>
<keyword evidence="2" id="KW-1185">Reference proteome</keyword>
<dbReference type="InParanoid" id="A0A251RSF3"/>
<dbReference type="EMBL" id="CM007906">
    <property type="protein sequence ID" value="OTF87398.1"/>
    <property type="molecule type" value="Genomic_DNA"/>
</dbReference>
<dbReference type="AlphaFoldDB" id="A0A251RSF3"/>
<evidence type="ECO:0000313" key="2">
    <source>
        <dbReference type="Proteomes" id="UP000215914"/>
    </source>
</evidence>
<reference evidence="2" key="1">
    <citation type="journal article" date="2017" name="Nature">
        <title>The sunflower genome provides insights into oil metabolism, flowering and Asterid evolution.</title>
        <authorList>
            <person name="Badouin H."/>
            <person name="Gouzy J."/>
            <person name="Grassa C.J."/>
            <person name="Murat F."/>
            <person name="Staton S.E."/>
            <person name="Cottret L."/>
            <person name="Lelandais-Briere C."/>
            <person name="Owens G.L."/>
            <person name="Carrere S."/>
            <person name="Mayjonade B."/>
            <person name="Legrand L."/>
            <person name="Gill N."/>
            <person name="Kane N.C."/>
            <person name="Bowers J.E."/>
            <person name="Hubner S."/>
            <person name="Bellec A."/>
            <person name="Berard A."/>
            <person name="Berges H."/>
            <person name="Blanchet N."/>
            <person name="Boniface M.C."/>
            <person name="Brunel D."/>
            <person name="Catrice O."/>
            <person name="Chaidir N."/>
            <person name="Claudel C."/>
            <person name="Donnadieu C."/>
            <person name="Faraut T."/>
            <person name="Fievet G."/>
            <person name="Helmstetter N."/>
            <person name="King M."/>
            <person name="Knapp S.J."/>
            <person name="Lai Z."/>
            <person name="Le Paslier M.C."/>
            <person name="Lippi Y."/>
            <person name="Lorenzon L."/>
            <person name="Mandel J.R."/>
            <person name="Marage G."/>
            <person name="Marchand G."/>
            <person name="Marquand E."/>
            <person name="Bret-Mestries E."/>
            <person name="Morien E."/>
            <person name="Nambeesan S."/>
            <person name="Nguyen T."/>
            <person name="Pegot-Espagnet P."/>
            <person name="Pouilly N."/>
            <person name="Raftis F."/>
            <person name="Sallet E."/>
            <person name="Schiex T."/>
            <person name="Thomas J."/>
            <person name="Vandecasteele C."/>
            <person name="Vares D."/>
            <person name="Vear F."/>
            <person name="Vautrin S."/>
            <person name="Crespi M."/>
            <person name="Mangin B."/>
            <person name="Burke J.M."/>
            <person name="Salse J."/>
            <person name="Munos S."/>
            <person name="Vincourt P."/>
            <person name="Rieseberg L.H."/>
            <person name="Langlade N.B."/>
        </authorList>
    </citation>
    <scope>NUCLEOTIDE SEQUENCE [LARGE SCALE GENOMIC DNA]</scope>
    <source>
        <strain evidence="2">cv. SF193</strain>
    </source>
</reference>
<protein>
    <submittedName>
        <fullName evidence="1">Uncharacterized protein</fullName>
    </submittedName>
</protein>
<organism evidence="1 2">
    <name type="scientific">Helianthus annuus</name>
    <name type="common">Common sunflower</name>
    <dbReference type="NCBI Taxonomy" id="4232"/>
    <lineage>
        <taxon>Eukaryota</taxon>
        <taxon>Viridiplantae</taxon>
        <taxon>Streptophyta</taxon>
        <taxon>Embryophyta</taxon>
        <taxon>Tracheophyta</taxon>
        <taxon>Spermatophyta</taxon>
        <taxon>Magnoliopsida</taxon>
        <taxon>eudicotyledons</taxon>
        <taxon>Gunneridae</taxon>
        <taxon>Pentapetalae</taxon>
        <taxon>asterids</taxon>
        <taxon>campanulids</taxon>
        <taxon>Asterales</taxon>
        <taxon>Asteraceae</taxon>
        <taxon>Asteroideae</taxon>
        <taxon>Heliantheae alliance</taxon>
        <taxon>Heliantheae</taxon>
        <taxon>Helianthus</taxon>
    </lineage>
</organism>
<proteinExistence type="predicted"/>